<evidence type="ECO:0000313" key="1">
    <source>
        <dbReference type="EMBL" id="OJT11973.1"/>
    </source>
</evidence>
<dbReference type="STRING" id="154538.A0A1M2VWL5"/>
<dbReference type="AlphaFoldDB" id="A0A1M2VWL5"/>
<dbReference type="OrthoDB" id="5599163at2759"/>
<sequence>GSEEVAVIIEMDSGVPRICAYTQVSNPSVPIPAFYLSACDRLPNITKVFFHASNPQSEPSDSLSPLSPLLPRDVRPGPSACEAPRANIFSTTVQPGGADTLYSSRLAPSTLDSSGVFVFFYRTDKGSRVVYPCSAADTSPAVARETTARTASQMSAEPDAAADTPTVDGLASAYIQSKKKYKPVAQKVRAVLGTCPEKFRIERHITGDPLATMPKLSPTPPPFVPTGRFTQERKEAFDKAHGDNFLWAEEKKLVHHFMSVHNDGFAWSDDERGCFKPEFFPPVEFPVLPHTPWVEKNIPIPPGLYKEVCDMLKRKIAAGVYEPSNSSY</sequence>
<comment type="caution">
    <text evidence="1">The sequence shown here is derived from an EMBL/GenBank/DDBJ whole genome shotgun (WGS) entry which is preliminary data.</text>
</comment>
<organism evidence="1 2">
    <name type="scientific">Trametes pubescens</name>
    <name type="common">White-rot fungus</name>
    <dbReference type="NCBI Taxonomy" id="154538"/>
    <lineage>
        <taxon>Eukaryota</taxon>
        <taxon>Fungi</taxon>
        <taxon>Dikarya</taxon>
        <taxon>Basidiomycota</taxon>
        <taxon>Agaricomycotina</taxon>
        <taxon>Agaricomycetes</taxon>
        <taxon>Polyporales</taxon>
        <taxon>Polyporaceae</taxon>
        <taxon>Trametes</taxon>
    </lineage>
</organism>
<feature type="non-terminal residue" evidence="1">
    <location>
        <position position="328"/>
    </location>
</feature>
<dbReference type="EMBL" id="MNAD01000548">
    <property type="protein sequence ID" value="OJT11973.1"/>
    <property type="molecule type" value="Genomic_DNA"/>
</dbReference>
<feature type="non-terminal residue" evidence="1">
    <location>
        <position position="1"/>
    </location>
</feature>
<proteinExistence type="predicted"/>
<protein>
    <submittedName>
        <fullName evidence="1">Uncharacterized protein</fullName>
    </submittedName>
</protein>
<reference evidence="1 2" key="1">
    <citation type="submission" date="2016-10" db="EMBL/GenBank/DDBJ databases">
        <title>Genome sequence of the basidiomycete white-rot fungus Trametes pubescens.</title>
        <authorList>
            <person name="Makela M.R."/>
            <person name="Granchi Z."/>
            <person name="Peng M."/>
            <person name="De Vries R.P."/>
            <person name="Grigoriev I."/>
            <person name="Riley R."/>
            <person name="Hilden K."/>
        </authorList>
    </citation>
    <scope>NUCLEOTIDE SEQUENCE [LARGE SCALE GENOMIC DNA]</scope>
    <source>
        <strain evidence="1 2">FBCC735</strain>
    </source>
</reference>
<name>A0A1M2VWL5_TRAPU</name>
<evidence type="ECO:0000313" key="2">
    <source>
        <dbReference type="Proteomes" id="UP000184267"/>
    </source>
</evidence>
<accession>A0A1M2VWL5</accession>
<dbReference type="Proteomes" id="UP000184267">
    <property type="component" value="Unassembled WGS sequence"/>
</dbReference>
<gene>
    <name evidence="1" type="ORF">TRAPUB_11480</name>
</gene>
<keyword evidence="2" id="KW-1185">Reference proteome</keyword>